<dbReference type="EMBL" id="HBGE01014206">
    <property type="protein sequence ID" value="CAD9103093.1"/>
    <property type="molecule type" value="Transcribed_RNA"/>
</dbReference>
<accession>A0A7S1PV83</accession>
<evidence type="ECO:0000256" key="6">
    <source>
        <dbReference type="ARBA" id="ARBA00022989"/>
    </source>
</evidence>
<evidence type="ECO:0000256" key="3">
    <source>
        <dbReference type="ARBA" id="ARBA00017467"/>
    </source>
</evidence>
<dbReference type="GO" id="GO:0043541">
    <property type="term" value="C:UDP-N-acetylglucosamine transferase complex"/>
    <property type="evidence" value="ECO:0007669"/>
    <property type="project" value="TreeGrafter"/>
</dbReference>
<evidence type="ECO:0000256" key="8">
    <source>
        <dbReference type="SAM" id="Phobius"/>
    </source>
</evidence>
<reference evidence="10" key="1">
    <citation type="submission" date="2021-01" db="EMBL/GenBank/DDBJ databases">
        <authorList>
            <person name="Corre E."/>
            <person name="Pelletier E."/>
            <person name="Niang G."/>
            <person name="Scheremetjew M."/>
            <person name="Finn R."/>
            <person name="Kale V."/>
            <person name="Holt S."/>
            <person name="Cochrane G."/>
            <person name="Meng A."/>
            <person name="Brown T."/>
            <person name="Cohen L."/>
        </authorList>
    </citation>
    <scope>NUCLEOTIDE SEQUENCE</scope>
    <source>
        <strain evidence="10">OF101</strain>
    </source>
</reference>
<keyword evidence="6 8" id="KW-1133">Transmembrane helix</keyword>
<dbReference type="InterPro" id="IPR007235">
    <property type="entry name" value="Glyco_trans_28_C"/>
</dbReference>
<evidence type="ECO:0000256" key="1">
    <source>
        <dbReference type="ARBA" id="ARBA00004389"/>
    </source>
</evidence>
<dbReference type="PANTHER" id="PTHR12154:SF4">
    <property type="entry name" value="UDP-N-ACETYLGLUCOSAMINE TRANSFERASE SUBUNIT ALG14 HOMOLOG"/>
    <property type="match status" value="1"/>
</dbReference>
<keyword evidence="7 8" id="KW-0472">Membrane</keyword>
<dbReference type="GO" id="GO:0004577">
    <property type="term" value="F:N-acetylglucosaminyldiphosphodolichol N-acetylglucosaminyltransferase activity"/>
    <property type="evidence" value="ECO:0007669"/>
    <property type="project" value="TreeGrafter"/>
</dbReference>
<evidence type="ECO:0000256" key="7">
    <source>
        <dbReference type="ARBA" id="ARBA00023136"/>
    </source>
</evidence>
<dbReference type="AlphaFoldDB" id="A0A7S1PV83"/>
<sequence length="428" mass="47134">MEASESLLLALVTIFGAFFLLVLWCWLLILPTQRRWMIPRRSDQKVRCLVVLGSGGHTAEMLYDLESLGKLLNQLQIRYLVAETDRSSQAKAEAFEARHSGAAARVVRVPRAREVGQSYLSSIFTTLRAAWHSLLAVLGEPPDLVVTNGPGTCVPVVFAAHVVRLLCVREVQVIYNESFACVDHLSMSGRLLYHIAGSFTVQWPQLLAKYPKAHYAGRLYPSEQVETARFGRHRLPPAELPALSLSQSSSGPLTAIVTVGSTKFDSLIRAVDSKDFLALLHGMGIQRLKVQKGNGQHWPSNLGGENQPAVAGIDVEIFEYSQDLPTELQQAALVISHAGAGTILDCLLAGRRVVVVPNEELMNNHQVQLGMSLQEQRLLFCFRAGVLMQSLKEADFSSLREFPRANSPVIAQLVCKMLGLRDGKTTSM</sequence>
<evidence type="ECO:0000256" key="2">
    <source>
        <dbReference type="ARBA" id="ARBA00009731"/>
    </source>
</evidence>
<comment type="subcellular location">
    <subcellularLocation>
        <location evidence="1">Endoplasmic reticulum membrane</location>
        <topology evidence="1">Single-pass membrane protein</topology>
    </subcellularLocation>
</comment>
<keyword evidence="4 8" id="KW-0812">Transmembrane</keyword>
<feature type="transmembrane region" description="Helical" evidence="8">
    <location>
        <begin position="6"/>
        <end position="30"/>
    </location>
</feature>
<name>A0A7S1PV83_ALECA</name>
<proteinExistence type="inferred from homology"/>
<dbReference type="PANTHER" id="PTHR12154">
    <property type="entry name" value="GLYCOSYL TRANSFERASE-RELATED"/>
    <property type="match status" value="1"/>
</dbReference>
<dbReference type="Pfam" id="PF08660">
    <property type="entry name" value="Alg14"/>
    <property type="match status" value="1"/>
</dbReference>
<dbReference type="Pfam" id="PF04101">
    <property type="entry name" value="Glyco_tran_28_C"/>
    <property type="match status" value="1"/>
</dbReference>
<dbReference type="GO" id="GO:0006488">
    <property type="term" value="P:dolichol-linked oligosaccharide biosynthetic process"/>
    <property type="evidence" value="ECO:0007669"/>
    <property type="project" value="InterPro"/>
</dbReference>
<evidence type="ECO:0000256" key="5">
    <source>
        <dbReference type="ARBA" id="ARBA00022824"/>
    </source>
</evidence>
<dbReference type="Gene3D" id="3.40.50.2000">
    <property type="entry name" value="Glycogen Phosphorylase B"/>
    <property type="match status" value="2"/>
</dbReference>
<protein>
    <recommendedName>
        <fullName evidence="3">UDP-N-acetylglucosamine transferase subunit ALG14</fullName>
    </recommendedName>
</protein>
<evidence type="ECO:0000259" key="9">
    <source>
        <dbReference type="Pfam" id="PF04101"/>
    </source>
</evidence>
<feature type="domain" description="Glycosyl transferase family 28 C-terminal" evidence="9">
    <location>
        <begin position="255"/>
        <end position="371"/>
    </location>
</feature>
<evidence type="ECO:0000256" key="4">
    <source>
        <dbReference type="ARBA" id="ARBA00022692"/>
    </source>
</evidence>
<comment type="similarity">
    <text evidence="2">Belongs to the ALG14 family.</text>
</comment>
<evidence type="ECO:0000313" key="10">
    <source>
        <dbReference type="EMBL" id="CAD9103093.1"/>
    </source>
</evidence>
<gene>
    <name evidence="10" type="ORF">ACAT0790_LOCUS8356</name>
</gene>
<organism evidence="10">
    <name type="scientific">Alexandrium catenella</name>
    <name type="common">Red tide dinoflagellate</name>
    <name type="synonym">Gonyaulax catenella</name>
    <dbReference type="NCBI Taxonomy" id="2925"/>
    <lineage>
        <taxon>Eukaryota</taxon>
        <taxon>Sar</taxon>
        <taxon>Alveolata</taxon>
        <taxon>Dinophyceae</taxon>
        <taxon>Gonyaulacales</taxon>
        <taxon>Pyrocystaceae</taxon>
        <taxon>Alexandrium</taxon>
    </lineage>
</organism>
<dbReference type="InterPro" id="IPR013969">
    <property type="entry name" value="Oligosacch_biosynth_Alg14"/>
</dbReference>
<keyword evidence="5" id="KW-0256">Endoplasmic reticulum</keyword>
<dbReference type="SUPFAM" id="SSF53756">
    <property type="entry name" value="UDP-Glycosyltransferase/glycogen phosphorylase"/>
    <property type="match status" value="1"/>
</dbReference>